<keyword evidence="3" id="KW-1185">Reference proteome</keyword>
<gene>
    <name evidence="2" type="ORF">ACFQ07_21735</name>
</gene>
<feature type="non-terminal residue" evidence="2">
    <location>
        <position position="1"/>
    </location>
</feature>
<feature type="compositionally biased region" description="Basic residues" evidence="1">
    <location>
        <begin position="1"/>
        <end position="13"/>
    </location>
</feature>
<sequence>PSPRHPLRGRPRKGAAPPPDLPTERNPVKISTRTTCDSYFNYETRRWDGESWEYYDVETGEPVPAWMAERLPEDIAPEDKEDDNE</sequence>
<evidence type="ECO:0000256" key="1">
    <source>
        <dbReference type="SAM" id="MobiDB-lite"/>
    </source>
</evidence>
<organism evidence="2 3">
    <name type="scientific">Actinomadura adrarensis</name>
    <dbReference type="NCBI Taxonomy" id="1819600"/>
    <lineage>
        <taxon>Bacteria</taxon>
        <taxon>Bacillati</taxon>
        <taxon>Actinomycetota</taxon>
        <taxon>Actinomycetes</taxon>
        <taxon>Streptosporangiales</taxon>
        <taxon>Thermomonosporaceae</taxon>
        <taxon>Actinomadura</taxon>
    </lineage>
</organism>
<proteinExistence type="predicted"/>
<evidence type="ECO:0000313" key="3">
    <source>
        <dbReference type="Proteomes" id="UP001597083"/>
    </source>
</evidence>
<feature type="region of interest" description="Disordered" evidence="1">
    <location>
        <begin position="1"/>
        <end position="28"/>
    </location>
</feature>
<evidence type="ECO:0000313" key="2">
    <source>
        <dbReference type="EMBL" id="MFD0854877.1"/>
    </source>
</evidence>
<comment type="caution">
    <text evidence="2">The sequence shown here is derived from an EMBL/GenBank/DDBJ whole genome shotgun (WGS) entry which is preliminary data.</text>
</comment>
<reference evidence="3" key="1">
    <citation type="journal article" date="2019" name="Int. J. Syst. Evol. Microbiol.">
        <title>The Global Catalogue of Microorganisms (GCM) 10K type strain sequencing project: providing services to taxonomists for standard genome sequencing and annotation.</title>
        <authorList>
            <consortium name="The Broad Institute Genomics Platform"/>
            <consortium name="The Broad Institute Genome Sequencing Center for Infectious Disease"/>
            <person name="Wu L."/>
            <person name="Ma J."/>
        </authorList>
    </citation>
    <scope>NUCLEOTIDE SEQUENCE [LARGE SCALE GENOMIC DNA]</scope>
    <source>
        <strain evidence="3">JCM 31696</strain>
    </source>
</reference>
<dbReference type="Proteomes" id="UP001597083">
    <property type="component" value="Unassembled WGS sequence"/>
</dbReference>
<protein>
    <submittedName>
        <fullName evidence="2">Uncharacterized protein</fullName>
    </submittedName>
</protein>
<accession>A0ABW3CLH0</accession>
<dbReference type="EMBL" id="JBHTIR010003230">
    <property type="protein sequence ID" value="MFD0854877.1"/>
    <property type="molecule type" value="Genomic_DNA"/>
</dbReference>
<name>A0ABW3CLH0_9ACTN</name>